<organism evidence="1 2">
    <name type="scientific">Antarcticirhabdus aurantiaca</name>
    <dbReference type="NCBI Taxonomy" id="2606717"/>
    <lineage>
        <taxon>Bacteria</taxon>
        <taxon>Pseudomonadati</taxon>
        <taxon>Pseudomonadota</taxon>
        <taxon>Alphaproteobacteria</taxon>
        <taxon>Hyphomicrobiales</taxon>
        <taxon>Aurantimonadaceae</taxon>
        <taxon>Antarcticirhabdus</taxon>
    </lineage>
</organism>
<keyword evidence="2" id="KW-1185">Reference proteome</keyword>
<sequence length="221" mass="23906">MDVAPFISFLTRYWPVFVDGLQITAFVAVLAAPAAFIAGILLVLPAVSGWKGLAAVVRGFVELMRNTPLLVQIYLLYFGLPLLGIFWGAITCGVIAIALQHGAFLSEIVRAGIQSLSVRQWEAGQSIGMRRFAILRLVILPQALIKVTPALGNQLIVLVKDTSLVSAIGVMDLTLTGKVLIERSGMSFEVFIAVALFYLILTTSLGIAARLVETFVARRYA</sequence>
<accession>A0ACD4NRR3</accession>
<name>A0ACD4NRR3_9HYPH</name>
<evidence type="ECO:0000313" key="1">
    <source>
        <dbReference type="EMBL" id="WAJ29402.1"/>
    </source>
</evidence>
<protein>
    <submittedName>
        <fullName evidence="1">Amino acid ABC transporter permease</fullName>
    </submittedName>
</protein>
<reference evidence="1" key="1">
    <citation type="submission" date="2022-11" db="EMBL/GenBank/DDBJ databases">
        <title>beta-Carotene-producing bacterium, Jeongeuplla avenae sp. nov., alleviates the salt stress of Arabidopsis seedlings.</title>
        <authorList>
            <person name="Jiang L."/>
            <person name="Lee J."/>
        </authorList>
    </citation>
    <scope>NUCLEOTIDE SEQUENCE</scope>
    <source>
        <strain evidence="1">DY_R2A_6</strain>
    </source>
</reference>
<dbReference type="EMBL" id="CP113520">
    <property type="protein sequence ID" value="WAJ29402.1"/>
    <property type="molecule type" value="Genomic_DNA"/>
</dbReference>
<dbReference type="Proteomes" id="UP001163223">
    <property type="component" value="Chromosome"/>
</dbReference>
<gene>
    <name evidence="1" type="ORF">OXU80_03965</name>
</gene>
<proteinExistence type="predicted"/>
<evidence type="ECO:0000313" key="2">
    <source>
        <dbReference type="Proteomes" id="UP001163223"/>
    </source>
</evidence>